<dbReference type="RefSeq" id="WP_147169311.1">
    <property type="nucleotide sequence ID" value="NZ_VOOR01000064.1"/>
</dbReference>
<evidence type="ECO:0000313" key="2">
    <source>
        <dbReference type="EMBL" id="TXB61352.1"/>
    </source>
</evidence>
<dbReference type="SUPFAM" id="SSF55464">
    <property type="entry name" value="Origin of replication-binding domain, RBD-like"/>
    <property type="match status" value="1"/>
</dbReference>
<dbReference type="EMBL" id="VOOR01000064">
    <property type="protein sequence ID" value="TXB61352.1"/>
    <property type="molecule type" value="Genomic_DNA"/>
</dbReference>
<dbReference type="InterPro" id="IPR014862">
    <property type="entry name" value="TrwC"/>
</dbReference>
<name>A0A5C6RJ23_9BACT</name>
<accession>A0A5C6RJ23</accession>
<dbReference type="NCBIfam" id="TIGR02686">
    <property type="entry name" value="relax_trwC"/>
    <property type="match status" value="1"/>
</dbReference>
<protein>
    <submittedName>
        <fullName evidence="2">Conjugative relaxase</fullName>
    </submittedName>
</protein>
<evidence type="ECO:0000313" key="3">
    <source>
        <dbReference type="Proteomes" id="UP000321580"/>
    </source>
</evidence>
<reference evidence="2 3" key="1">
    <citation type="submission" date="2019-08" db="EMBL/GenBank/DDBJ databases">
        <title>Genome of Phaeodactylibacter luteus.</title>
        <authorList>
            <person name="Bowman J.P."/>
        </authorList>
    </citation>
    <scope>NUCLEOTIDE SEQUENCE [LARGE SCALE GENOMIC DNA]</scope>
    <source>
        <strain evidence="2 3">KCTC 42180</strain>
    </source>
</reference>
<dbReference type="InterPro" id="IPR027417">
    <property type="entry name" value="P-loop_NTPase"/>
</dbReference>
<dbReference type="SMART" id="SM00382">
    <property type="entry name" value="AAA"/>
    <property type="match status" value="1"/>
</dbReference>
<dbReference type="AlphaFoldDB" id="A0A5C6RJ23"/>
<sequence>MLRITVSKSAKGAVKYFDEGLSKSDYYAEKGEIVGQWHGKLAEQIGLSGEVQKEDFAALAYNQNPVTGEQLTARNTENRRVGYDFTFDVPKSVSLVYSQTKDEDILRAFNGAIQETMTEIEEHAATRVRSNGKNDNRLTENLAWATFTHEEARPVGGIPDPHLHQHVFVFNATYDQKEDRIKAAQFGDIKADAPYFETVFHSRLADKLQQVGYQIEPSDKHFELAGFERSTIDKFSNRTRQINDKAEQLGLSYDEDKAELGAKTRASKRTGFERDELAMQWRSRLTDRELELLVNAKDSPPTGGWDGSYRDRAIEKKKDRLSPKESVDYALDHVLERKSVVSEKELMTIGLQRGLGSVTPESFRNALEDRKDIRTKAIPNSKEILMTTAEAIQEERNLRNTTRRGKGAFEPIHPDYRIKNEQLTQEQASAVHHVLNSQDFITAVTGGAGTGKTWSIKEVAEGMKEKGVPFGAFAPSSAASRQVQREDGFENATTIAELLQSEKLQKSVQNGVIWVDEAGMVGNKTMNRIIDVAKEQNARILLTGDIKQHGSVERGDALRIIQQFGGVKPAEISKIQRQKNADYRTAVKAISNGNMEKGLQTLDQMGAIKEADSFDETRQKVAEEYATARKAKEDVLVVATTHAQGQAVTQTIRERLMEDGILQGDERIFKTQKNLSFTEVQKQDARSYQQGMIVQFHQNVKGGLKRGTKYQLSEKDENGDWVLSNGNNRNKTVLPLHESSKFSVYESQEMTIATGDKIRITQNGTSKDAKRLNNGNILEVTGFDKEGNILASSGKRSLTLSKDYGNLTHGYYTTSPASQGKSVNRVILLQSSMTGRAASKEQFYVSASRGKFAISIHTDDKQGLIRSVQRSSQRMTASEVATNPADRQKERMDKFKKMGQIFRAGLSRVAKTKEAWQNRSVGIISMITQKPQVVRNAPARGK</sequence>
<evidence type="ECO:0000259" key="1">
    <source>
        <dbReference type="SMART" id="SM00382"/>
    </source>
</evidence>
<dbReference type="Gene3D" id="2.30.30.940">
    <property type="match status" value="1"/>
</dbReference>
<dbReference type="InterPro" id="IPR003593">
    <property type="entry name" value="AAA+_ATPase"/>
</dbReference>
<dbReference type="OrthoDB" id="1826980at2"/>
<keyword evidence="3" id="KW-1185">Reference proteome</keyword>
<dbReference type="SUPFAM" id="SSF52540">
    <property type="entry name" value="P-loop containing nucleoside triphosphate hydrolases"/>
    <property type="match status" value="2"/>
</dbReference>
<dbReference type="Pfam" id="PF08751">
    <property type="entry name" value="TrwC"/>
    <property type="match status" value="1"/>
</dbReference>
<proteinExistence type="predicted"/>
<comment type="caution">
    <text evidence="2">The sequence shown here is derived from an EMBL/GenBank/DDBJ whole genome shotgun (WGS) entry which is preliminary data.</text>
</comment>
<gene>
    <name evidence="2" type="ORF">FRY97_19630</name>
</gene>
<organism evidence="2 3">
    <name type="scientific">Phaeodactylibacter luteus</name>
    <dbReference type="NCBI Taxonomy" id="1564516"/>
    <lineage>
        <taxon>Bacteria</taxon>
        <taxon>Pseudomonadati</taxon>
        <taxon>Bacteroidota</taxon>
        <taxon>Saprospiria</taxon>
        <taxon>Saprospirales</taxon>
        <taxon>Haliscomenobacteraceae</taxon>
        <taxon>Phaeodactylibacter</taxon>
    </lineage>
</organism>
<dbReference type="Gene3D" id="3.40.50.300">
    <property type="entry name" value="P-loop containing nucleotide triphosphate hydrolases"/>
    <property type="match status" value="2"/>
</dbReference>
<dbReference type="Pfam" id="PF13604">
    <property type="entry name" value="AAA_30"/>
    <property type="match status" value="1"/>
</dbReference>
<dbReference type="Proteomes" id="UP000321580">
    <property type="component" value="Unassembled WGS sequence"/>
</dbReference>
<dbReference type="InterPro" id="IPR014059">
    <property type="entry name" value="TraI/TrwC_relax"/>
</dbReference>
<dbReference type="NCBIfam" id="NF041492">
    <property type="entry name" value="MobF"/>
    <property type="match status" value="1"/>
</dbReference>
<feature type="domain" description="AAA+ ATPase" evidence="1">
    <location>
        <begin position="438"/>
        <end position="669"/>
    </location>
</feature>